<feature type="binding site" evidence="7">
    <location>
        <position position="191"/>
    </location>
    <ligand>
        <name>ATP</name>
        <dbReference type="ChEBI" id="CHEBI:30616"/>
    </ligand>
</feature>
<dbReference type="EMBL" id="JAPDMQ010000030">
    <property type="protein sequence ID" value="KAK0539507.1"/>
    <property type="molecule type" value="Genomic_DNA"/>
</dbReference>
<keyword evidence="5 10" id="KW-0808">Transferase</keyword>
<feature type="domain" description="Nucleoside diphosphate kinase-like" evidence="9">
    <location>
        <begin position="79"/>
        <end position="217"/>
    </location>
</feature>
<dbReference type="NCBIfam" id="NF001908">
    <property type="entry name" value="PRK00668.1"/>
    <property type="match status" value="1"/>
</dbReference>
<dbReference type="GO" id="GO:0006228">
    <property type="term" value="P:UTP biosynthetic process"/>
    <property type="evidence" value="ECO:0007669"/>
    <property type="project" value="InterPro"/>
</dbReference>
<dbReference type="PRINTS" id="PR01243">
    <property type="entry name" value="NUCDPKINASE"/>
</dbReference>
<dbReference type="PANTHER" id="PTHR11349">
    <property type="entry name" value="NUCLEOSIDE DIPHOSPHATE KINASE"/>
    <property type="match status" value="1"/>
</dbReference>
<comment type="cofactor">
    <cofactor evidence="1">
        <name>Mg(2+)</name>
        <dbReference type="ChEBI" id="CHEBI:18420"/>
    </cofactor>
</comment>
<dbReference type="GO" id="GO:0006183">
    <property type="term" value="P:GTP biosynthetic process"/>
    <property type="evidence" value="ECO:0007669"/>
    <property type="project" value="InterPro"/>
</dbReference>
<keyword evidence="11" id="KW-1185">Reference proteome</keyword>
<dbReference type="SMART" id="SM00562">
    <property type="entry name" value="NDK"/>
    <property type="match status" value="1"/>
</dbReference>
<dbReference type="InterPro" id="IPR036850">
    <property type="entry name" value="NDK-like_dom_sf"/>
</dbReference>
<dbReference type="PROSITE" id="PS51374">
    <property type="entry name" value="NDPK_LIKE"/>
    <property type="match status" value="1"/>
</dbReference>
<keyword evidence="6 10" id="KW-0418">Kinase</keyword>
<dbReference type="AlphaFoldDB" id="A0AAN6GG61"/>
<dbReference type="GO" id="GO:0006241">
    <property type="term" value="P:CTP biosynthetic process"/>
    <property type="evidence" value="ECO:0007669"/>
    <property type="project" value="InterPro"/>
</dbReference>
<evidence type="ECO:0000256" key="1">
    <source>
        <dbReference type="ARBA" id="ARBA00001946"/>
    </source>
</evidence>
<evidence type="ECO:0000256" key="7">
    <source>
        <dbReference type="PROSITE-ProRule" id="PRU00706"/>
    </source>
</evidence>
<evidence type="ECO:0000256" key="8">
    <source>
        <dbReference type="RuleBase" id="RU004011"/>
    </source>
</evidence>
<comment type="similarity">
    <text evidence="2 7 8">Belongs to the NDK family.</text>
</comment>
<evidence type="ECO:0000259" key="9">
    <source>
        <dbReference type="SMART" id="SM00562"/>
    </source>
</evidence>
<dbReference type="InterPro" id="IPR001564">
    <property type="entry name" value="Nucleoside_diP_kinase"/>
</dbReference>
<evidence type="ECO:0000256" key="2">
    <source>
        <dbReference type="ARBA" id="ARBA00008142"/>
    </source>
</evidence>
<gene>
    <name evidence="10" type="primary">ndk1_1</name>
    <name evidence="10" type="ORF">OC842_000929</name>
</gene>
<feature type="binding site" evidence="7">
    <location>
        <position position="170"/>
    </location>
    <ligand>
        <name>ATP</name>
        <dbReference type="ChEBI" id="CHEBI:30616"/>
    </ligand>
</feature>
<name>A0AAN6GG61_9BASI</name>
<evidence type="ECO:0000313" key="10">
    <source>
        <dbReference type="EMBL" id="KAK0539507.1"/>
    </source>
</evidence>
<feature type="binding site" evidence="7">
    <location>
        <position position="135"/>
    </location>
    <ligand>
        <name>ATP</name>
        <dbReference type="ChEBI" id="CHEBI:30616"/>
    </ligand>
</feature>
<dbReference type="CDD" id="cd04413">
    <property type="entry name" value="NDPk_I"/>
    <property type="match status" value="1"/>
</dbReference>
<evidence type="ECO:0000256" key="6">
    <source>
        <dbReference type="ARBA" id="ARBA00022777"/>
    </source>
</evidence>
<evidence type="ECO:0000313" key="11">
    <source>
        <dbReference type="Proteomes" id="UP001176521"/>
    </source>
</evidence>
<comment type="caution">
    <text evidence="10">The sequence shown here is derived from an EMBL/GenBank/DDBJ whole genome shotgun (WGS) entry which is preliminary data.</text>
</comment>
<dbReference type="Pfam" id="PF00334">
    <property type="entry name" value="NDK"/>
    <property type="match status" value="1"/>
</dbReference>
<protein>
    <recommendedName>
        <fullName evidence="4">Nucleoside diphosphate kinase</fullName>
        <ecNumber evidence="3">2.7.4.6</ecNumber>
    </recommendedName>
</protein>
<feature type="active site" description="Pros-phosphohistidine intermediate" evidence="7">
    <location>
        <position position="194"/>
    </location>
</feature>
<dbReference type="EC" id="2.7.4.6" evidence="3"/>
<evidence type="ECO:0000256" key="4">
    <source>
        <dbReference type="ARBA" id="ARBA00017632"/>
    </source>
</evidence>
<reference evidence="10" key="1">
    <citation type="journal article" date="2023" name="PhytoFront">
        <title>Draft Genome Resources of Seven Strains of Tilletia horrida, Causal Agent of Kernel Smut of Rice.</title>
        <authorList>
            <person name="Khanal S."/>
            <person name="Antony Babu S."/>
            <person name="Zhou X.G."/>
        </authorList>
    </citation>
    <scope>NUCLEOTIDE SEQUENCE</scope>
    <source>
        <strain evidence="10">TX3</strain>
    </source>
</reference>
<dbReference type="SUPFAM" id="SSF54919">
    <property type="entry name" value="Nucleoside diphosphate kinase, NDK"/>
    <property type="match status" value="1"/>
</dbReference>
<dbReference type="FunFam" id="3.30.70.141:FF:000002">
    <property type="entry name" value="Nucleoside diphosphate kinase"/>
    <property type="match status" value="1"/>
</dbReference>
<feature type="binding site" evidence="7">
    <location>
        <position position="164"/>
    </location>
    <ligand>
        <name>ATP</name>
        <dbReference type="ChEBI" id="CHEBI:30616"/>
    </ligand>
</feature>
<dbReference type="HAMAP" id="MF_00451">
    <property type="entry name" value="NDP_kinase"/>
    <property type="match status" value="1"/>
</dbReference>
<evidence type="ECO:0000256" key="5">
    <source>
        <dbReference type="ARBA" id="ARBA00022679"/>
    </source>
</evidence>
<feature type="binding site" evidence="7">
    <location>
        <position position="87"/>
    </location>
    <ligand>
        <name>ATP</name>
        <dbReference type="ChEBI" id="CHEBI:30616"/>
    </ligand>
</feature>
<organism evidence="10 11">
    <name type="scientific">Tilletia horrida</name>
    <dbReference type="NCBI Taxonomy" id="155126"/>
    <lineage>
        <taxon>Eukaryota</taxon>
        <taxon>Fungi</taxon>
        <taxon>Dikarya</taxon>
        <taxon>Basidiomycota</taxon>
        <taxon>Ustilaginomycotina</taxon>
        <taxon>Exobasidiomycetes</taxon>
        <taxon>Tilletiales</taxon>
        <taxon>Tilletiaceae</taxon>
        <taxon>Tilletia</taxon>
    </lineage>
</organism>
<dbReference type="GO" id="GO:0004550">
    <property type="term" value="F:nucleoside diphosphate kinase activity"/>
    <property type="evidence" value="ECO:0007669"/>
    <property type="project" value="UniProtKB-EC"/>
</dbReference>
<evidence type="ECO:0000256" key="3">
    <source>
        <dbReference type="ARBA" id="ARBA00012966"/>
    </source>
</evidence>
<dbReference type="InterPro" id="IPR034907">
    <property type="entry name" value="NDK-like_dom"/>
</dbReference>
<dbReference type="Proteomes" id="UP001176521">
    <property type="component" value="Unassembled WGS sequence"/>
</dbReference>
<feature type="binding site" evidence="7">
    <location>
        <position position="181"/>
    </location>
    <ligand>
        <name>ATP</name>
        <dbReference type="ChEBI" id="CHEBI:30616"/>
    </ligand>
</feature>
<accession>A0AAN6GG61</accession>
<proteinExistence type="inferred from homology"/>
<sequence length="230" mass="24307">MFARSSAARAAFRVATSAGARAASTKAASASRSFSTATAVTAGTAAAALGLYLAGSSPVHHLDAPKQGKTIAGEYGTVTERSFVMIKPDGVSRQLVGKIIDRFEARGYKIVAIKSLVPSADLARQHYEDLSGRPFFPALVKYITQGVPVVAIVFEGKDVIRQGRRIVGATNPLDADPGSIRGGLFTSIGRNGIHASDSFESATKEIGLWFNPNELAEYTTAAWDQIFADN</sequence>
<dbReference type="Gene3D" id="3.30.70.141">
    <property type="entry name" value="Nucleoside diphosphate kinase-like domain"/>
    <property type="match status" value="1"/>
</dbReference>